<keyword evidence="3" id="KW-1185">Reference proteome</keyword>
<dbReference type="InterPro" id="IPR057191">
    <property type="entry name" value="DUF7869"/>
</dbReference>
<dbReference type="Proteomes" id="UP001159363">
    <property type="component" value="Chromosome 3"/>
</dbReference>
<evidence type="ECO:0000313" key="2">
    <source>
        <dbReference type="EMBL" id="KAJ8889225.1"/>
    </source>
</evidence>
<sequence>MWFMYTEHNTKDLHVQYDYYRTIFNEEFNIGFGSPCVDKCSTCCQLESKISAERSKPEKTNLTLQLKANKKGAEVFYQKLHEEIESNITFSYDCEKNLALPKIPDQATCYARQLYLYNFTICQGPSKSSQTKDNTFYYIWTENEFSKCSHQIASAVLHRLTNTNMDTATTVRLFCDECGGQNKNKTVIAMILHWFLLEAPLHIVNIRIWFPVVGHSFIPPGRIFGHLDRELHSRSVIETPDEYVKVIKKCGTVTHLGEDCPVKDWKTYTDKMLRNPATWHFQFQKAKKIVVTKSRQIHLL</sequence>
<protein>
    <recommendedName>
        <fullName evidence="1">DUF7869 domain-containing protein</fullName>
    </recommendedName>
</protein>
<accession>A0ABQ9HYY1</accession>
<reference evidence="2 3" key="1">
    <citation type="submission" date="2023-02" db="EMBL/GenBank/DDBJ databases">
        <title>LHISI_Scaffold_Assembly.</title>
        <authorList>
            <person name="Stuart O.P."/>
            <person name="Cleave R."/>
            <person name="Magrath M.J.L."/>
            <person name="Mikheyev A.S."/>
        </authorList>
    </citation>
    <scope>NUCLEOTIDE SEQUENCE [LARGE SCALE GENOMIC DNA]</scope>
    <source>
        <strain evidence="2">Daus_M_001</strain>
        <tissue evidence="2">Leg muscle</tissue>
    </source>
</reference>
<gene>
    <name evidence="2" type="ORF">PR048_008723</name>
</gene>
<dbReference type="EMBL" id="JARBHB010000003">
    <property type="protein sequence ID" value="KAJ8889225.1"/>
    <property type="molecule type" value="Genomic_DNA"/>
</dbReference>
<evidence type="ECO:0000313" key="3">
    <source>
        <dbReference type="Proteomes" id="UP001159363"/>
    </source>
</evidence>
<dbReference type="Pfam" id="PF25273">
    <property type="entry name" value="DUF7869"/>
    <property type="match status" value="1"/>
</dbReference>
<comment type="caution">
    <text evidence="2">The sequence shown here is derived from an EMBL/GenBank/DDBJ whole genome shotgun (WGS) entry which is preliminary data.</text>
</comment>
<feature type="domain" description="DUF7869" evidence="1">
    <location>
        <begin position="132"/>
        <end position="291"/>
    </location>
</feature>
<dbReference type="PANTHER" id="PTHR34415">
    <property type="entry name" value="INTEGRASE CATALYTIC DOMAIN-CONTAINING PROTEIN"/>
    <property type="match status" value="1"/>
</dbReference>
<evidence type="ECO:0000259" key="1">
    <source>
        <dbReference type="Pfam" id="PF25273"/>
    </source>
</evidence>
<dbReference type="PANTHER" id="PTHR34415:SF1">
    <property type="entry name" value="INTEGRASE CATALYTIC DOMAIN-CONTAINING PROTEIN"/>
    <property type="match status" value="1"/>
</dbReference>
<organism evidence="2 3">
    <name type="scientific">Dryococelus australis</name>
    <dbReference type="NCBI Taxonomy" id="614101"/>
    <lineage>
        <taxon>Eukaryota</taxon>
        <taxon>Metazoa</taxon>
        <taxon>Ecdysozoa</taxon>
        <taxon>Arthropoda</taxon>
        <taxon>Hexapoda</taxon>
        <taxon>Insecta</taxon>
        <taxon>Pterygota</taxon>
        <taxon>Neoptera</taxon>
        <taxon>Polyneoptera</taxon>
        <taxon>Phasmatodea</taxon>
        <taxon>Verophasmatodea</taxon>
        <taxon>Anareolatae</taxon>
        <taxon>Phasmatidae</taxon>
        <taxon>Eurycanthinae</taxon>
        <taxon>Dryococelus</taxon>
    </lineage>
</organism>
<proteinExistence type="predicted"/>
<name>A0ABQ9HYY1_9NEOP</name>